<dbReference type="RefSeq" id="WP_013839134.1">
    <property type="nucleotide sequence ID" value="NC_015588.1"/>
</dbReference>
<keyword evidence="1 3" id="KW-0238">DNA-binding</keyword>
<dbReference type="Pfam" id="PF02735">
    <property type="entry name" value="Ku"/>
    <property type="match status" value="1"/>
</dbReference>
<dbReference type="PIRSF" id="PIRSF006493">
    <property type="entry name" value="Prok_Ku"/>
    <property type="match status" value="1"/>
</dbReference>
<feature type="compositionally biased region" description="Gly residues" evidence="4">
    <location>
        <begin position="272"/>
        <end position="287"/>
    </location>
</feature>
<evidence type="ECO:0000256" key="4">
    <source>
        <dbReference type="SAM" id="MobiDB-lite"/>
    </source>
</evidence>
<dbReference type="GO" id="GO:0003690">
    <property type="term" value="F:double-stranded DNA binding"/>
    <property type="evidence" value="ECO:0007669"/>
    <property type="project" value="UniProtKB-UniRule"/>
</dbReference>
<comment type="subunit">
    <text evidence="3">Homodimer. Interacts with LigD.</text>
</comment>
<accession>F6FPL1</accession>
<dbReference type="InterPro" id="IPR006164">
    <property type="entry name" value="DNA_bd_Ku70/Ku80"/>
</dbReference>
<organism evidence="7">
    <name type="scientific">Isoptericola variabilis (strain 225)</name>
    <dbReference type="NCBI Taxonomy" id="743718"/>
    <lineage>
        <taxon>Bacteria</taxon>
        <taxon>Bacillati</taxon>
        <taxon>Actinomycetota</taxon>
        <taxon>Actinomycetes</taxon>
        <taxon>Micrococcales</taxon>
        <taxon>Promicromonosporaceae</taxon>
        <taxon>Isoptericola</taxon>
    </lineage>
</organism>
<evidence type="ECO:0000259" key="5">
    <source>
        <dbReference type="SMART" id="SM00559"/>
    </source>
</evidence>
<evidence type="ECO:0000256" key="3">
    <source>
        <dbReference type="HAMAP-Rule" id="MF_01875"/>
    </source>
</evidence>
<keyword evidence="3" id="KW-0227">DNA damage</keyword>
<evidence type="ECO:0000256" key="2">
    <source>
        <dbReference type="ARBA" id="ARBA00023172"/>
    </source>
</evidence>
<dbReference type="SUPFAM" id="SSF100939">
    <property type="entry name" value="SPOC domain-like"/>
    <property type="match status" value="1"/>
</dbReference>
<feature type="domain" description="Ku" evidence="5">
    <location>
        <begin position="52"/>
        <end position="179"/>
    </location>
</feature>
<comment type="similarity">
    <text evidence="3">Belongs to the prokaryotic Ku family.</text>
</comment>
<dbReference type="PANTHER" id="PTHR41251">
    <property type="entry name" value="NON-HOMOLOGOUS END JOINING PROTEIN KU"/>
    <property type="match status" value="1"/>
</dbReference>
<dbReference type="HAMAP" id="MF_01875">
    <property type="entry name" value="Prokaryotic_Ku"/>
    <property type="match status" value="1"/>
</dbReference>
<dbReference type="KEGG" id="iva:Isova_2007"/>
<keyword evidence="2 3" id="KW-0233">DNA recombination</keyword>
<dbReference type="AlphaFoldDB" id="F6FPL1"/>
<dbReference type="GO" id="GO:0006303">
    <property type="term" value="P:double-strand break repair via nonhomologous end joining"/>
    <property type="evidence" value="ECO:0007669"/>
    <property type="project" value="UniProtKB-UniRule"/>
</dbReference>
<dbReference type="Proteomes" id="UP000009236">
    <property type="component" value="Chromosome"/>
</dbReference>
<reference evidence="6 7" key="1">
    <citation type="submission" date="2011-05" db="EMBL/GenBank/DDBJ databases">
        <title>Complete sequence of Isoptericola variabilis 225.</title>
        <authorList>
            <consortium name="US DOE Joint Genome Institute"/>
            <person name="Lucas S."/>
            <person name="Han J."/>
            <person name="Lapidus A."/>
            <person name="Cheng J.-F."/>
            <person name="Goodwin L."/>
            <person name="Pitluck S."/>
            <person name="Peters L."/>
            <person name="Mikhailova N."/>
            <person name="Zeytun A."/>
            <person name="Han C."/>
            <person name="Tapia R."/>
            <person name="Land M."/>
            <person name="Hauser L."/>
            <person name="Kyrpides N."/>
            <person name="Ivanova N."/>
            <person name="Pagani I."/>
            <person name="Siebers A."/>
            <person name="Allgaier M."/>
            <person name="Thelen M."/>
            <person name="Hugenholtz P."/>
            <person name="Gladden J."/>
            <person name="Woyke T."/>
        </authorList>
    </citation>
    <scope>NUCLEOTIDE SEQUENCE [LARGE SCALE GENOMIC DNA]</scope>
    <source>
        <strain evidence="7">225</strain>
    </source>
</reference>
<name>F6FPL1_ISOV2</name>
<dbReference type="EMBL" id="CP002810">
    <property type="protein sequence ID" value="AEG44743.1"/>
    <property type="molecule type" value="Genomic_DNA"/>
</dbReference>
<dbReference type="CDD" id="cd00789">
    <property type="entry name" value="KU_like"/>
    <property type="match status" value="1"/>
</dbReference>
<feature type="region of interest" description="Disordered" evidence="4">
    <location>
        <begin position="258"/>
        <end position="322"/>
    </location>
</feature>
<dbReference type="STRING" id="743718.Isova_2007"/>
<proteinExistence type="inferred from homology"/>
<dbReference type="SMART" id="SM00559">
    <property type="entry name" value="Ku78"/>
    <property type="match status" value="1"/>
</dbReference>
<keyword evidence="7" id="KW-1185">Reference proteome</keyword>
<dbReference type="HOGENOM" id="CLU_048975_1_1_11"/>
<dbReference type="InterPro" id="IPR016194">
    <property type="entry name" value="SPOC-like_C_dom_sf"/>
</dbReference>
<feature type="compositionally biased region" description="Low complexity" evidence="4">
    <location>
        <begin position="288"/>
        <end position="311"/>
    </location>
</feature>
<dbReference type="eggNOG" id="COG1273">
    <property type="taxonomic scope" value="Bacteria"/>
</dbReference>
<evidence type="ECO:0000313" key="6">
    <source>
        <dbReference type="EMBL" id="AEG44743.1"/>
    </source>
</evidence>
<comment type="function">
    <text evidence="3">With LigD forms a non-homologous end joining (NHEJ) DNA repair enzyme, which repairs dsDNA breaks with reduced fidelity. Binds linear dsDNA with 5'- and 3'- overhangs but not closed circular dsDNA nor ssDNA. Recruits and stimulates the ligase activity of LigD.</text>
</comment>
<feature type="compositionally biased region" description="Basic and acidic residues" evidence="4">
    <location>
        <begin position="312"/>
        <end position="322"/>
    </location>
</feature>
<dbReference type="FunFam" id="2.40.290.10:FF:000004">
    <property type="entry name" value="Non-homologous end joining protein Ku"/>
    <property type="match status" value="1"/>
</dbReference>
<evidence type="ECO:0000256" key="1">
    <source>
        <dbReference type="ARBA" id="ARBA00023125"/>
    </source>
</evidence>
<evidence type="ECO:0000313" key="7">
    <source>
        <dbReference type="Proteomes" id="UP000009236"/>
    </source>
</evidence>
<dbReference type="Gene3D" id="2.40.290.10">
    <property type="match status" value="1"/>
</dbReference>
<sequence>MRAIWKGAVTFGLVNVPVKLYSATEDHDVPLHQVHDADGGRIRYKRVCELDGEVVPYEHIDRAYDDGEHTVVITKEDLAALPAESNREIEVVEFVPSEQIDPIMYDRTYYLEPDSKSPKAYVLLRRTLEETDRTAVVKFALRQRTRLAALRVRDDVLVLQTLLWADEVREPDFGSLDEDVKVSSTELKMAQQLVTSFESDFTPEEFEDEYQVQLRQLIEAKIEQGEAVDTAETFGAKPEGEEGAEVIDLMEALKRSVASAKGGGKDTKGSDGAKGSGGSAESGGTAKGTGRTSTSKSTSKGKSGGSRSRSGSAKDTKERVAR</sequence>
<keyword evidence="3" id="KW-0234">DNA repair</keyword>
<dbReference type="GO" id="GO:0006310">
    <property type="term" value="P:DNA recombination"/>
    <property type="evidence" value="ECO:0007669"/>
    <property type="project" value="UniProtKB-KW"/>
</dbReference>
<dbReference type="NCBIfam" id="TIGR02772">
    <property type="entry name" value="Ku_bact"/>
    <property type="match status" value="1"/>
</dbReference>
<protein>
    <recommendedName>
        <fullName evidence="3">Non-homologous end joining protein Ku</fullName>
    </recommendedName>
</protein>
<dbReference type="PANTHER" id="PTHR41251:SF1">
    <property type="entry name" value="NON-HOMOLOGOUS END JOINING PROTEIN KU"/>
    <property type="match status" value="1"/>
</dbReference>
<dbReference type="InterPro" id="IPR009187">
    <property type="entry name" value="Prok_Ku"/>
</dbReference>
<gene>
    <name evidence="3" type="primary">ku</name>
    <name evidence="6" type="ordered locus">Isova_2007</name>
</gene>